<accession>A0A4S2KTH1</accession>
<evidence type="ECO:0000313" key="2">
    <source>
        <dbReference type="Proteomes" id="UP000310200"/>
    </source>
</evidence>
<name>A0A4S2KTH1_9HYME</name>
<evidence type="ECO:0000313" key="1">
    <source>
        <dbReference type="EMBL" id="TGZ53333.1"/>
    </source>
</evidence>
<comment type="caution">
    <text evidence="1">The sequence shown here is derived from an EMBL/GenBank/DDBJ whole genome shotgun (WGS) entry which is preliminary data.</text>
</comment>
<sequence length="290" mass="33182">MDGEFFNDCFGIQLRDISLDSSLTFQPIRWSRFFFKLIPCCRSIEIDRRALEVELERNYGAIENTFNATDRNSSAKGAKAPARVSLQWLPRTTRTSLPLGEKCICREKGAAIFSSRGLCTKCYSFPAVVSTQPPLLESRKGVVANSPRAAEKLSARCINRFSMINASSRNHYLCEITRGSNSIVNRDTHMVPHTVRCARLRMSWTIRRRHMTKFRPKRALLDSYRLSDRSVEPLTRHVYCVPTRVHARTRRRASIRTDTPVSQPRRAIMRGRGHIGYLAGITPDHDRPSK</sequence>
<reference evidence="1 2" key="1">
    <citation type="journal article" date="2019" name="Philos. Trans. R. Soc. Lond., B, Biol. Sci.">
        <title>Ant behaviour and brain gene expression of defending hosts depend on the ecological success of the intruding social parasite.</title>
        <authorList>
            <person name="Kaur R."/>
            <person name="Stoldt M."/>
            <person name="Jongepier E."/>
            <person name="Feldmeyer B."/>
            <person name="Menzel F."/>
            <person name="Bornberg-Bauer E."/>
            <person name="Foitzik S."/>
        </authorList>
    </citation>
    <scope>NUCLEOTIDE SEQUENCE [LARGE SCALE GENOMIC DNA]</scope>
    <source>
        <tissue evidence="1">Whole body</tissue>
    </source>
</reference>
<protein>
    <submittedName>
        <fullName evidence="1">Uncharacterized protein</fullName>
    </submittedName>
</protein>
<dbReference type="AlphaFoldDB" id="A0A4S2KTH1"/>
<gene>
    <name evidence="1" type="ORF">DBV15_08535</name>
</gene>
<organism evidence="1 2">
    <name type="scientific">Temnothorax longispinosus</name>
    <dbReference type="NCBI Taxonomy" id="300112"/>
    <lineage>
        <taxon>Eukaryota</taxon>
        <taxon>Metazoa</taxon>
        <taxon>Ecdysozoa</taxon>
        <taxon>Arthropoda</taxon>
        <taxon>Hexapoda</taxon>
        <taxon>Insecta</taxon>
        <taxon>Pterygota</taxon>
        <taxon>Neoptera</taxon>
        <taxon>Endopterygota</taxon>
        <taxon>Hymenoptera</taxon>
        <taxon>Apocrita</taxon>
        <taxon>Aculeata</taxon>
        <taxon>Formicoidea</taxon>
        <taxon>Formicidae</taxon>
        <taxon>Myrmicinae</taxon>
        <taxon>Temnothorax</taxon>
    </lineage>
</organism>
<dbReference type="EMBL" id="QBLH01001065">
    <property type="protein sequence ID" value="TGZ53333.1"/>
    <property type="molecule type" value="Genomic_DNA"/>
</dbReference>
<keyword evidence="2" id="KW-1185">Reference proteome</keyword>
<dbReference type="Proteomes" id="UP000310200">
    <property type="component" value="Unassembled WGS sequence"/>
</dbReference>
<proteinExistence type="predicted"/>